<dbReference type="InterPro" id="IPR015500">
    <property type="entry name" value="Peptidase_S8_subtilisin-rel"/>
</dbReference>
<dbReference type="PRINTS" id="PR00723">
    <property type="entry name" value="SUBTILISIN"/>
</dbReference>
<dbReference type="InterPro" id="IPR000209">
    <property type="entry name" value="Peptidase_S8/S53_dom"/>
</dbReference>
<dbReference type="Proteomes" id="UP000054314">
    <property type="component" value="Unassembled WGS sequence"/>
</dbReference>
<dbReference type="SUPFAM" id="SSF52743">
    <property type="entry name" value="Subtilisin-like"/>
    <property type="match status" value="1"/>
</dbReference>
<dbReference type="EMBL" id="AXCZ01000408">
    <property type="protein sequence ID" value="KGM08334.1"/>
    <property type="molecule type" value="Genomic_DNA"/>
</dbReference>
<dbReference type="Pfam" id="PF00082">
    <property type="entry name" value="Peptidase_S8"/>
    <property type="match status" value="1"/>
</dbReference>
<comment type="caution">
    <text evidence="7">The sequence shown here is derived from an EMBL/GenBank/DDBJ whole genome shotgun (WGS) entry which is preliminary data.</text>
</comment>
<evidence type="ECO:0000256" key="2">
    <source>
        <dbReference type="ARBA" id="ARBA00022670"/>
    </source>
</evidence>
<name>A0A0A0BMP2_9CELL</name>
<sequence>TTGEGITVAVIDGRINPDIPEFEGADLRVREDSFCTDVFDSSIVEPAVSKGSFADHGTNVTAMVVGGGRGINGEKGIRGVAPGATVLFYGASAEGDGTGLACVDVDGVDSVGSAISNAVDDGADIISLSLSTAYRPDIADAMLRAHRSGVIVLVASPQGNDLQSGFGPSMMVNTNGVVVVESGGPDGGLVEGLSLSDPLVTVVAPGAHMRTVNGHAGWGGYRLQHGSSFATPWVAGALA</sequence>
<evidence type="ECO:0000256" key="4">
    <source>
        <dbReference type="ARBA" id="ARBA00022825"/>
    </source>
</evidence>
<feature type="domain" description="Peptidase S8/S53" evidence="6">
    <location>
        <begin position="3"/>
        <end position="239"/>
    </location>
</feature>
<dbReference type="InterPro" id="IPR036852">
    <property type="entry name" value="Peptidase_S8/S53_dom_sf"/>
</dbReference>
<dbReference type="GO" id="GO:0004252">
    <property type="term" value="F:serine-type endopeptidase activity"/>
    <property type="evidence" value="ECO:0007669"/>
    <property type="project" value="UniProtKB-UniRule"/>
</dbReference>
<evidence type="ECO:0000256" key="5">
    <source>
        <dbReference type="PROSITE-ProRule" id="PRU01240"/>
    </source>
</evidence>
<evidence type="ECO:0000313" key="8">
    <source>
        <dbReference type="Proteomes" id="UP000054314"/>
    </source>
</evidence>
<organism evidence="7 8">
    <name type="scientific">Cellulomonas bogoriensis 69B4 = DSM 16987</name>
    <dbReference type="NCBI Taxonomy" id="1386082"/>
    <lineage>
        <taxon>Bacteria</taxon>
        <taxon>Bacillati</taxon>
        <taxon>Actinomycetota</taxon>
        <taxon>Actinomycetes</taxon>
        <taxon>Micrococcales</taxon>
        <taxon>Cellulomonadaceae</taxon>
        <taxon>Cellulomonas</taxon>
    </lineage>
</organism>
<protein>
    <recommendedName>
        <fullName evidence="6">Peptidase S8/S53 domain-containing protein</fullName>
    </recommendedName>
</protein>
<dbReference type="OrthoDB" id="3644449at2"/>
<evidence type="ECO:0000256" key="3">
    <source>
        <dbReference type="ARBA" id="ARBA00022801"/>
    </source>
</evidence>
<dbReference type="Gene3D" id="3.40.50.200">
    <property type="entry name" value="Peptidase S8/S53 domain"/>
    <property type="match status" value="1"/>
</dbReference>
<evidence type="ECO:0000256" key="1">
    <source>
        <dbReference type="ARBA" id="ARBA00011073"/>
    </source>
</evidence>
<proteinExistence type="inferred from homology"/>
<keyword evidence="8" id="KW-1185">Reference proteome</keyword>
<evidence type="ECO:0000259" key="6">
    <source>
        <dbReference type="Pfam" id="PF00082"/>
    </source>
</evidence>
<gene>
    <name evidence="7" type="ORF">N869_12340</name>
</gene>
<dbReference type="PROSITE" id="PS51892">
    <property type="entry name" value="SUBTILASE"/>
    <property type="match status" value="1"/>
</dbReference>
<evidence type="ECO:0000313" key="7">
    <source>
        <dbReference type="EMBL" id="KGM08334.1"/>
    </source>
</evidence>
<dbReference type="AlphaFoldDB" id="A0A0A0BMP2"/>
<feature type="non-terminal residue" evidence="7">
    <location>
        <position position="1"/>
    </location>
</feature>
<dbReference type="InterPro" id="IPR050131">
    <property type="entry name" value="Peptidase_S8_subtilisin-like"/>
</dbReference>
<dbReference type="RefSeq" id="WP_035063259.1">
    <property type="nucleotide sequence ID" value="NZ_AXCZ01000408.1"/>
</dbReference>
<feature type="non-terminal residue" evidence="7">
    <location>
        <position position="239"/>
    </location>
</feature>
<keyword evidence="2 5" id="KW-0645">Protease</keyword>
<dbReference type="PANTHER" id="PTHR43806:SF11">
    <property type="entry name" value="CEREVISIN-RELATED"/>
    <property type="match status" value="1"/>
</dbReference>
<feature type="active site" description="Charge relay system" evidence="5">
    <location>
        <position position="12"/>
    </location>
</feature>
<reference evidence="7 8" key="1">
    <citation type="submission" date="2013-08" db="EMBL/GenBank/DDBJ databases">
        <title>Genome sequencing of Cellulomonas bogoriensis 69B4.</title>
        <authorList>
            <person name="Chen F."/>
            <person name="Li Y."/>
            <person name="Wang G."/>
        </authorList>
    </citation>
    <scope>NUCLEOTIDE SEQUENCE [LARGE SCALE GENOMIC DNA]</scope>
    <source>
        <strain evidence="7 8">69B4</strain>
    </source>
</reference>
<feature type="active site" description="Charge relay system" evidence="5">
    <location>
        <position position="228"/>
    </location>
</feature>
<dbReference type="PANTHER" id="PTHR43806">
    <property type="entry name" value="PEPTIDASE S8"/>
    <property type="match status" value="1"/>
</dbReference>
<feature type="active site" description="Charge relay system" evidence="5">
    <location>
        <position position="56"/>
    </location>
</feature>
<comment type="similarity">
    <text evidence="1 5">Belongs to the peptidase S8 family.</text>
</comment>
<dbReference type="GO" id="GO:0006508">
    <property type="term" value="P:proteolysis"/>
    <property type="evidence" value="ECO:0007669"/>
    <property type="project" value="UniProtKB-KW"/>
</dbReference>
<keyword evidence="4 5" id="KW-0720">Serine protease</keyword>
<keyword evidence="3 5" id="KW-0378">Hydrolase</keyword>
<accession>A0A0A0BMP2</accession>